<dbReference type="GO" id="GO:0006457">
    <property type="term" value="P:protein folding"/>
    <property type="evidence" value="ECO:0007669"/>
    <property type="project" value="InterPro"/>
</dbReference>
<dbReference type="PANTHER" id="PTHR44298">
    <property type="entry name" value="DNAJ HOMOLOG SUBFAMILY B MEMBER 11"/>
    <property type="match status" value="1"/>
</dbReference>
<dbReference type="PROSITE" id="PS00636">
    <property type="entry name" value="DNAJ_1"/>
    <property type="match status" value="1"/>
</dbReference>
<organism evidence="4 5">
    <name type="scientific">Ostreobium quekettii</name>
    <dbReference type="NCBI Taxonomy" id="121088"/>
    <lineage>
        <taxon>Eukaryota</taxon>
        <taxon>Viridiplantae</taxon>
        <taxon>Chlorophyta</taxon>
        <taxon>core chlorophytes</taxon>
        <taxon>Ulvophyceae</taxon>
        <taxon>TCBD clade</taxon>
        <taxon>Bryopsidales</taxon>
        <taxon>Ostreobineae</taxon>
        <taxon>Ostreobiaceae</taxon>
        <taxon>Ostreobium</taxon>
    </lineage>
</organism>
<sequence length="433" mass="48009">MIPMFGPFRAHCAHIPPHPVSPLGNCAVAVEPRPEAERRSSLGSLHGRLCGRPPRSRLPSSAAFGRPPGGESRDLRAIARDKVPTPPATCPLTPLLRSRPPPSGRDYYDLLSVPRAASQDQIKRAYKKLALTHHPDKVKGSKEDKERAAQKFQEISSAYEVLSDPEQRQIYDRYGEEGLKQRSGGGGGSASDIFKTFFGGFGGFGFNEEEEDQVRKGNDVYSEVDVTLADLYVGKEIKVVRDKNVIKPAAGTRSCNCRQQLVTQQLGPGMFQQYSKQVCEQCPNVKYVRESEVLTVRVEPGMKHEQEISFFEEGEPAIDGEPGDLKFVLNELPNELFVRDGNNLWHNTSISLVEALCGFSKEITHLDGHKVVLSSNEVTRPGQVRQIPKEGMPLLDDELNHGSLFVTYTVDFPQQLTEDQKASVKQTFSLPTV</sequence>
<dbReference type="Pfam" id="PF00226">
    <property type="entry name" value="DnaJ"/>
    <property type="match status" value="1"/>
</dbReference>
<dbReference type="GO" id="GO:0051082">
    <property type="term" value="F:unfolded protein binding"/>
    <property type="evidence" value="ECO:0007669"/>
    <property type="project" value="InterPro"/>
</dbReference>
<dbReference type="OrthoDB" id="550424at2759"/>
<keyword evidence="5" id="KW-1185">Reference proteome</keyword>
<accession>A0A8S1IPI2</accession>
<dbReference type="AlphaFoldDB" id="A0A8S1IPI2"/>
<keyword evidence="1" id="KW-0732">Signal</keyword>
<dbReference type="EMBL" id="CAJHUC010000529">
    <property type="protein sequence ID" value="CAD7696700.1"/>
    <property type="molecule type" value="Genomic_DNA"/>
</dbReference>
<evidence type="ECO:0000313" key="4">
    <source>
        <dbReference type="EMBL" id="CAD7696700.1"/>
    </source>
</evidence>
<name>A0A8S1IPI2_9CHLO</name>
<dbReference type="PRINTS" id="PR00625">
    <property type="entry name" value="JDOMAIN"/>
</dbReference>
<dbReference type="SUPFAM" id="SSF46565">
    <property type="entry name" value="Chaperone J-domain"/>
    <property type="match status" value="1"/>
</dbReference>
<dbReference type="InterPro" id="IPR051736">
    <property type="entry name" value="DnaJ-B11-like"/>
</dbReference>
<dbReference type="CDD" id="cd06257">
    <property type="entry name" value="DnaJ"/>
    <property type="match status" value="1"/>
</dbReference>
<dbReference type="Pfam" id="PF01556">
    <property type="entry name" value="DnaJ_C"/>
    <property type="match status" value="1"/>
</dbReference>
<reference evidence="4" key="1">
    <citation type="submission" date="2020-12" db="EMBL/GenBank/DDBJ databases">
        <authorList>
            <person name="Iha C."/>
        </authorList>
    </citation>
    <scope>NUCLEOTIDE SEQUENCE</scope>
</reference>
<dbReference type="SMART" id="SM00271">
    <property type="entry name" value="DnaJ"/>
    <property type="match status" value="1"/>
</dbReference>
<dbReference type="Gene3D" id="2.60.260.20">
    <property type="entry name" value="Urease metallochaperone UreE, N-terminal domain"/>
    <property type="match status" value="2"/>
</dbReference>
<feature type="region of interest" description="Disordered" evidence="2">
    <location>
        <begin position="37"/>
        <end position="73"/>
    </location>
</feature>
<dbReference type="PANTHER" id="PTHR44298:SF1">
    <property type="entry name" value="DNAJ HOMOLOG SUBFAMILY B MEMBER 11"/>
    <property type="match status" value="1"/>
</dbReference>
<dbReference type="InterPro" id="IPR036869">
    <property type="entry name" value="J_dom_sf"/>
</dbReference>
<evidence type="ECO:0000313" key="5">
    <source>
        <dbReference type="Proteomes" id="UP000708148"/>
    </source>
</evidence>
<proteinExistence type="predicted"/>
<evidence type="ECO:0000256" key="1">
    <source>
        <dbReference type="ARBA" id="ARBA00022729"/>
    </source>
</evidence>
<dbReference type="InterPro" id="IPR018253">
    <property type="entry name" value="DnaJ_domain_CS"/>
</dbReference>
<dbReference type="InterPro" id="IPR008971">
    <property type="entry name" value="HSP40/DnaJ_pept-bd"/>
</dbReference>
<protein>
    <recommendedName>
        <fullName evidence="3">J domain-containing protein</fullName>
    </recommendedName>
</protein>
<dbReference type="Proteomes" id="UP000708148">
    <property type="component" value="Unassembled WGS sequence"/>
</dbReference>
<dbReference type="Gene3D" id="1.10.287.110">
    <property type="entry name" value="DnaJ domain"/>
    <property type="match status" value="1"/>
</dbReference>
<gene>
    <name evidence="4" type="ORF">OSTQU699_LOCUS2061</name>
</gene>
<dbReference type="InterPro" id="IPR001623">
    <property type="entry name" value="DnaJ_domain"/>
</dbReference>
<feature type="domain" description="J" evidence="3">
    <location>
        <begin position="106"/>
        <end position="175"/>
    </location>
</feature>
<evidence type="ECO:0000256" key="2">
    <source>
        <dbReference type="SAM" id="MobiDB-lite"/>
    </source>
</evidence>
<dbReference type="SUPFAM" id="SSF49493">
    <property type="entry name" value="HSP40/DnaJ peptide-binding domain"/>
    <property type="match status" value="2"/>
</dbReference>
<dbReference type="InterPro" id="IPR002939">
    <property type="entry name" value="DnaJ_C"/>
</dbReference>
<dbReference type="FunFam" id="2.60.260.20:FF:000013">
    <property type="entry name" value="DnaJ subfamily B member 11"/>
    <property type="match status" value="1"/>
</dbReference>
<feature type="region of interest" description="Disordered" evidence="2">
    <location>
        <begin position="82"/>
        <end position="101"/>
    </location>
</feature>
<evidence type="ECO:0000259" key="3">
    <source>
        <dbReference type="PROSITE" id="PS50076"/>
    </source>
</evidence>
<dbReference type="PROSITE" id="PS50076">
    <property type="entry name" value="DNAJ_2"/>
    <property type="match status" value="1"/>
</dbReference>
<comment type="caution">
    <text evidence="4">The sequence shown here is derived from an EMBL/GenBank/DDBJ whole genome shotgun (WGS) entry which is preliminary data.</text>
</comment>
<dbReference type="CDD" id="cd10747">
    <property type="entry name" value="DnaJ_C"/>
    <property type="match status" value="1"/>
</dbReference>